<dbReference type="SUPFAM" id="SSF56784">
    <property type="entry name" value="HAD-like"/>
    <property type="match status" value="1"/>
</dbReference>
<comment type="similarity">
    <text evidence="2">Belongs to the HAD-like hydrolase superfamily. CbbY/CbbZ/Gph/YieH family.</text>
</comment>
<dbReference type="InterPro" id="IPR006439">
    <property type="entry name" value="HAD-SF_hydro_IA"/>
</dbReference>
<reference evidence="5 6" key="1">
    <citation type="submission" date="2020-03" db="EMBL/GenBank/DDBJ databases">
        <title>Bacterial isolates of synthetic phycosphere.</title>
        <authorList>
            <person name="Fu H."/>
            <person name="Moran M.A."/>
        </authorList>
    </citation>
    <scope>NUCLEOTIDE SEQUENCE [LARGE SCALE GENOMIC DNA]</scope>
    <source>
        <strain evidence="5 6">HF1</strain>
    </source>
</reference>
<dbReference type="InterPro" id="IPR023198">
    <property type="entry name" value="PGP-like_dom2"/>
</dbReference>
<evidence type="ECO:0000313" key="5">
    <source>
        <dbReference type="EMBL" id="NIY71062.1"/>
    </source>
</evidence>
<dbReference type="SFLD" id="SFLDG01135">
    <property type="entry name" value="C1.5.6:_HAD__Beta-PGM__Phospha"/>
    <property type="match status" value="1"/>
</dbReference>
<evidence type="ECO:0000256" key="4">
    <source>
        <dbReference type="ARBA" id="ARBA00022842"/>
    </source>
</evidence>
<dbReference type="GO" id="GO:0016787">
    <property type="term" value="F:hydrolase activity"/>
    <property type="evidence" value="ECO:0007669"/>
    <property type="project" value="UniProtKB-KW"/>
</dbReference>
<dbReference type="Proteomes" id="UP000709466">
    <property type="component" value="Unassembled WGS sequence"/>
</dbReference>
<name>A0ABX0VSY1_9RHOB</name>
<evidence type="ECO:0000256" key="2">
    <source>
        <dbReference type="ARBA" id="ARBA00006171"/>
    </source>
</evidence>
<protein>
    <submittedName>
        <fullName evidence="5">HAD family hydrolase</fullName>
    </submittedName>
</protein>
<dbReference type="SFLD" id="SFLDG01129">
    <property type="entry name" value="C1.5:_HAD__Beta-PGM__Phosphata"/>
    <property type="match status" value="1"/>
</dbReference>
<keyword evidence="6" id="KW-1185">Reference proteome</keyword>
<dbReference type="InterPro" id="IPR023214">
    <property type="entry name" value="HAD_sf"/>
</dbReference>
<keyword evidence="4" id="KW-0460">Magnesium</keyword>
<keyword evidence="5" id="KW-0378">Hydrolase</keyword>
<dbReference type="EMBL" id="JAATOP010000001">
    <property type="protein sequence ID" value="NIY71062.1"/>
    <property type="molecule type" value="Genomic_DNA"/>
</dbReference>
<dbReference type="RefSeq" id="WP_167635951.1">
    <property type="nucleotide sequence ID" value="NZ_JAATOP010000001.1"/>
</dbReference>
<organism evidence="5 6">
    <name type="scientific">Marivivens donghaensis</name>
    <dbReference type="NCBI Taxonomy" id="1699413"/>
    <lineage>
        <taxon>Bacteria</taxon>
        <taxon>Pseudomonadati</taxon>
        <taxon>Pseudomonadota</taxon>
        <taxon>Alphaproteobacteria</taxon>
        <taxon>Rhodobacterales</taxon>
        <taxon>Paracoccaceae</taxon>
        <taxon>Marivivens group</taxon>
        <taxon>Marivivens</taxon>
    </lineage>
</organism>
<sequence>MIDLIIFDCDGVLVDSEIISAEVLIEELRNVGIKIDRDYVRIHCLGRSFPTVAKAIRESHRTPLPDDFEMRYRNTLLERFETRLRPTEGIAEMLEQLDIRRCVATSSSPPRVARTLELTGLDKYFGEHVYTASLVERGKPAPDLFLHVAKEMGIPKERILVVEDSIPGITAAKAAEMNVLAYTGASHLRNLGIRLPDDTQSFDNWSDFAHLLRQF</sequence>
<dbReference type="Pfam" id="PF00702">
    <property type="entry name" value="Hydrolase"/>
    <property type="match status" value="1"/>
</dbReference>
<dbReference type="NCBIfam" id="TIGR01509">
    <property type="entry name" value="HAD-SF-IA-v3"/>
    <property type="match status" value="1"/>
</dbReference>
<dbReference type="SFLD" id="SFLDS00003">
    <property type="entry name" value="Haloacid_Dehalogenase"/>
    <property type="match status" value="1"/>
</dbReference>
<evidence type="ECO:0000313" key="6">
    <source>
        <dbReference type="Proteomes" id="UP000709466"/>
    </source>
</evidence>
<dbReference type="PANTHER" id="PTHR46193">
    <property type="entry name" value="6-PHOSPHOGLUCONATE PHOSPHATASE"/>
    <property type="match status" value="1"/>
</dbReference>
<dbReference type="PANTHER" id="PTHR46193:SF10">
    <property type="entry name" value="6-PHOSPHOGLUCONATE PHOSPHATASE"/>
    <property type="match status" value="1"/>
</dbReference>
<dbReference type="Gene3D" id="1.10.150.240">
    <property type="entry name" value="Putative phosphatase, domain 2"/>
    <property type="match status" value="1"/>
</dbReference>
<evidence type="ECO:0000256" key="1">
    <source>
        <dbReference type="ARBA" id="ARBA00001946"/>
    </source>
</evidence>
<dbReference type="CDD" id="cd07526">
    <property type="entry name" value="HAD_BPGM_like"/>
    <property type="match status" value="1"/>
</dbReference>
<keyword evidence="3" id="KW-0479">Metal-binding</keyword>
<proteinExistence type="inferred from homology"/>
<dbReference type="InterPro" id="IPR036412">
    <property type="entry name" value="HAD-like_sf"/>
</dbReference>
<comment type="caution">
    <text evidence="5">The sequence shown here is derived from an EMBL/GenBank/DDBJ whole genome shotgun (WGS) entry which is preliminary data.</text>
</comment>
<accession>A0ABX0VSY1</accession>
<dbReference type="Gene3D" id="3.40.50.1000">
    <property type="entry name" value="HAD superfamily/HAD-like"/>
    <property type="match status" value="1"/>
</dbReference>
<comment type="cofactor">
    <cofactor evidence="1">
        <name>Mg(2+)</name>
        <dbReference type="ChEBI" id="CHEBI:18420"/>
    </cofactor>
</comment>
<evidence type="ECO:0000256" key="3">
    <source>
        <dbReference type="ARBA" id="ARBA00022723"/>
    </source>
</evidence>
<dbReference type="InterPro" id="IPR051600">
    <property type="entry name" value="Beta-PGM-like"/>
</dbReference>
<gene>
    <name evidence="5" type="ORF">HCZ30_01275</name>
</gene>